<feature type="compositionally biased region" description="Basic and acidic residues" evidence="2">
    <location>
        <begin position="347"/>
        <end position="357"/>
    </location>
</feature>
<accession>A0A1Y2AD23</accession>
<dbReference type="Proteomes" id="UP000193986">
    <property type="component" value="Unassembled WGS sequence"/>
</dbReference>
<dbReference type="Pfam" id="PF13805">
    <property type="entry name" value="Pil1"/>
    <property type="match status" value="1"/>
</dbReference>
<comment type="caution">
    <text evidence="3">The sequence shown here is derived from an EMBL/GenBank/DDBJ whole genome shotgun (WGS) entry which is preliminary data.</text>
</comment>
<evidence type="ECO:0000313" key="3">
    <source>
        <dbReference type="EMBL" id="ORY20374.1"/>
    </source>
</evidence>
<dbReference type="GO" id="GO:0005886">
    <property type="term" value="C:plasma membrane"/>
    <property type="evidence" value="ECO:0007669"/>
    <property type="project" value="TreeGrafter"/>
</dbReference>
<dbReference type="InterPro" id="IPR028245">
    <property type="entry name" value="PIL1/LSP1"/>
</dbReference>
<proteinExistence type="predicted"/>
<dbReference type="InterPro" id="IPR027267">
    <property type="entry name" value="AH/BAR_dom_sf"/>
</dbReference>
<dbReference type="AlphaFoldDB" id="A0A1Y2AD23"/>
<dbReference type="GO" id="GO:0008289">
    <property type="term" value="F:lipid binding"/>
    <property type="evidence" value="ECO:0007669"/>
    <property type="project" value="TreeGrafter"/>
</dbReference>
<feature type="compositionally biased region" description="Basic and acidic residues" evidence="2">
    <location>
        <begin position="406"/>
        <end position="416"/>
    </location>
</feature>
<feature type="compositionally biased region" description="Polar residues" evidence="2">
    <location>
        <begin position="634"/>
        <end position="643"/>
    </location>
</feature>
<evidence type="ECO:0000313" key="4">
    <source>
        <dbReference type="Proteomes" id="UP000193986"/>
    </source>
</evidence>
<feature type="region of interest" description="Disordered" evidence="2">
    <location>
        <begin position="1"/>
        <end position="57"/>
    </location>
</feature>
<dbReference type="Gene3D" id="1.20.1270.60">
    <property type="entry name" value="Arfaptin homology (AH) domain/BAR domain"/>
    <property type="match status" value="1"/>
</dbReference>
<evidence type="ECO:0000256" key="1">
    <source>
        <dbReference type="SAM" id="Coils"/>
    </source>
</evidence>
<keyword evidence="4" id="KW-1185">Reference proteome</keyword>
<dbReference type="PANTHER" id="PTHR31962:SF6">
    <property type="entry name" value="EISOSOME COMPONENT PIL1-DOMAIN-CONTAINING PROTEIN"/>
    <property type="match status" value="1"/>
</dbReference>
<dbReference type="InParanoid" id="A0A1Y2AD23"/>
<dbReference type="STRING" id="71784.A0A1Y2AD23"/>
<dbReference type="GO" id="GO:0006897">
    <property type="term" value="P:endocytosis"/>
    <property type="evidence" value="ECO:0007669"/>
    <property type="project" value="TreeGrafter"/>
</dbReference>
<dbReference type="OrthoDB" id="5599269at2759"/>
<feature type="region of interest" description="Disordered" evidence="2">
    <location>
        <begin position="481"/>
        <end position="538"/>
    </location>
</feature>
<feature type="region of interest" description="Disordered" evidence="2">
    <location>
        <begin position="406"/>
        <end position="469"/>
    </location>
</feature>
<feature type="compositionally biased region" description="Polar residues" evidence="2">
    <location>
        <begin position="589"/>
        <end position="600"/>
    </location>
</feature>
<dbReference type="PANTHER" id="PTHR31962">
    <property type="entry name" value="SPHINGOLIPID LONG CHAIN BASE-RESPONSIVE PROTEIN PIL1"/>
    <property type="match status" value="1"/>
</dbReference>
<keyword evidence="1" id="KW-0175">Coiled coil</keyword>
<sequence>MTLRNTSGKFSLPSFGRKASGADGPATSPSRGGGNGYDDDGGSPHRDGSSGFSGLGEKLGKSIAHQSLLPVLGNKDMRLLQDVITSEKGAMQMTEKLAIDTQKAAAALPPYGAQEGPDLQDVLTHSSTLLNHLSTALTVFTTHQSNMRTCYKRIREREEALDELRRRRRHTGSKAETAERKLAKMGPENKGLPQQTELLEKLRIDMRQQMDTDIVNEESKLGDFKRQTVKEALSLKFGGLEELGEKMCIIGELGKLLLEEIPLEETPPGYGRAPYYGYEKTENAVTEATKCLATVQFHAASNAPKAPALAPHTPAGALTAPTFPTDERRISAAEDYAHLPGNVGGRTDLKGKGRDYSLDDSPYGEYGGERSNGNQVVWQGPTDEALASETETSAQAYEYEQQRALDAEEAAWREQQTETEVGPGPDGAITQDVSDRDNLTSPWEPLQVRRSPPSPEPQSQPQPQPIIEETAVLGAPIAAPAPTIQENGHNPDYISMPPPPTISDMSAPPTPGAEGFYTPLEGPSPPVGRTSEERFESPAITSLPIVPVGGKISAAAFRRAAKPRTSLDPDEVSASGGIRRLPVPPLGGTTRSDTPSTLSASGVPLPVSPSIISEDQGNFADAPGDSEAPPVYGHQTTEPDSLR</sequence>
<name>A0A1Y2AD23_9TREE</name>
<feature type="compositionally biased region" description="Pro residues" evidence="2">
    <location>
        <begin position="452"/>
        <end position="464"/>
    </location>
</feature>
<evidence type="ECO:0000256" key="2">
    <source>
        <dbReference type="SAM" id="MobiDB-lite"/>
    </source>
</evidence>
<dbReference type="GO" id="GO:0036286">
    <property type="term" value="C:eisosome filament"/>
    <property type="evidence" value="ECO:0007669"/>
    <property type="project" value="TreeGrafter"/>
</dbReference>
<feature type="coiled-coil region" evidence="1">
    <location>
        <begin position="147"/>
        <end position="181"/>
    </location>
</feature>
<gene>
    <name evidence="3" type="ORF">BCR39DRAFT_475043</name>
</gene>
<protein>
    <submittedName>
        <fullName evidence="3">Eisosome component PIL1-domain-containing protein</fullName>
    </submittedName>
</protein>
<reference evidence="3 4" key="1">
    <citation type="submission" date="2016-07" db="EMBL/GenBank/DDBJ databases">
        <title>Pervasive Adenine N6-methylation of Active Genes in Fungi.</title>
        <authorList>
            <consortium name="DOE Joint Genome Institute"/>
            <person name="Mondo S.J."/>
            <person name="Dannebaum R.O."/>
            <person name="Kuo R.C."/>
            <person name="Labutti K."/>
            <person name="Haridas S."/>
            <person name="Kuo A."/>
            <person name="Salamov A."/>
            <person name="Ahrendt S.R."/>
            <person name="Lipzen A."/>
            <person name="Sullivan W."/>
            <person name="Andreopoulos W.B."/>
            <person name="Clum A."/>
            <person name="Lindquist E."/>
            <person name="Daum C."/>
            <person name="Ramamoorthy G.K."/>
            <person name="Gryganskyi A."/>
            <person name="Culley D."/>
            <person name="Magnuson J.K."/>
            <person name="James T.Y."/>
            <person name="O'Malley M.A."/>
            <person name="Stajich J.E."/>
            <person name="Spatafora J.W."/>
            <person name="Visel A."/>
            <person name="Grigoriev I.V."/>
        </authorList>
    </citation>
    <scope>NUCLEOTIDE SEQUENCE [LARGE SCALE GENOMIC DNA]</scope>
    <source>
        <strain evidence="3 4">68-887.2</strain>
    </source>
</reference>
<feature type="region of interest" description="Disordered" evidence="2">
    <location>
        <begin position="334"/>
        <end position="377"/>
    </location>
</feature>
<organism evidence="3 4">
    <name type="scientific">Naematelia encephala</name>
    <dbReference type="NCBI Taxonomy" id="71784"/>
    <lineage>
        <taxon>Eukaryota</taxon>
        <taxon>Fungi</taxon>
        <taxon>Dikarya</taxon>
        <taxon>Basidiomycota</taxon>
        <taxon>Agaricomycotina</taxon>
        <taxon>Tremellomycetes</taxon>
        <taxon>Tremellales</taxon>
        <taxon>Naemateliaceae</taxon>
        <taxon>Naematelia</taxon>
    </lineage>
</organism>
<dbReference type="EMBL" id="MCFC01000138">
    <property type="protein sequence ID" value="ORY20374.1"/>
    <property type="molecule type" value="Genomic_DNA"/>
</dbReference>
<dbReference type="FunFam" id="1.20.1270.60:FF:000096">
    <property type="entry name" value="Unplaced genomic scaffold supercont2.2, whole genome shotgun sequence"/>
    <property type="match status" value="1"/>
</dbReference>
<feature type="region of interest" description="Disordered" evidence="2">
    <location>
        <begin position="558"/>
        <end position="643"/>
    </location>
</feature>
<dbReference type="GO" id="GO:0070941">
    <property type="term" value="P:eisosome assembly"/>
    <property type="evidence" value="ECO:0007669"/>
    <property type="project" value="TreeGrafter"/>
</dbReference>